<dbReference type="RefSeq" id="WP_313984883.1">
    <property type="nucleotide sequence ID" value="NZ_JASJOS010000013.1"/>
</dbReference>
<proteinExistence type="predicted"/>
<accession>A0AAE3U930</accession>
<dbReference type="AlphaFoldDB" id="A0AAE3U930"/>
<gene>
    <name evidence="1" type="ORF">QNI16_26525</name>
</gene>
<evidence type="ECO:0000313" key="1">
    <source>
        <dbReference type="EMBL" id="MDJ1484081.1"/>
    </source>
</evidence>
<comment type="caution">
    <text evidence="1">The sequence shown here is derived from an EMBL/GenBank/DDBJ whole genome shotgun (WGS) entry which is preliminary data.</text>
</comment>
<evidence type="ECO:0000313" key="2">
    <source>
        <dbReference type="Proteomes" id="UP001241110"/>
    </source>
</evidence>
<reference evidence="1" key="1">
    <citation type="submission" date="2023-05" db="EMBL/GenBank/DDBJ databases">
        <authorList>
            <person name="Zhang X."/>
        </authorList>
    </citation>
    <scope>NUCLEOTIDE SEQUENCE</scope>
    <source>
        <strain evidence="1">YF14B1</strain>
    </source>
</reference>
<dbReference type="EMBL" id="JASJOS010000013">
    <property type="protein sequence ID" value="MDJ1484081.1"/>
    <property type="molecule type" value="Genomic_DNA"/>
</dbReference>
<organism evidence="1 2">
    <name type="scientific">Xanthocytophaga flava</name>
    <dbReference type="NCBI Taxonomy" id="3048013"/>
    <lineage>
        <taxon>Bacteria</taxon>
        <taxon>Pseudomonadati</taxon>
        <taxon>Bacteroidota</taxon>
        <taxon>Cytophagia</taxon>
        <taxon>Cytophagales</taxon>
        <taxon>Rhodocytophagaceae</taxon>
        <taxon>Xanthocytophaga</taxon>
    </lineage>
</organism>
<dbReference type="PROSITE" id="PS51257">
    <property type="entry name" value="PROKAR_LIPOPROTEIN"/>
    <property type="match status" value="1"/>
</dbReference>
<dbReference type="Proteomes" id="UP001241110">
    <property type="component" value="Unassembled WGS sequence"/>
</dbReference>
<name>A0AAE3U930_9BACT</name>
<sequence length="453" mass="51919">MVRQSSSRSIIHYIASAFLVYGTFSCSSDPTNFVVESKDLTPFHTQYVAKSEAPVASDSISVYIDYSKGMHEGMMSSMDFIKDLLTIVNSPKTVYFKAGTNDIPPRININATENIPWNISNYTETRSVLDEPIRQITQDNRTAVFITDFELVKGKQELQIVQNGKTFRTSIDISTWAVNEFENWLKQGNAIDVFAQPFTKQNSWVPQTQTQHIYILVFTPKALVHEPSALVNRLQEKQGRLKHFRFSAEDIALTNKYKDKANEGGATENAVPDMVQVNFPIFEYYMFKQKDLFKIPEYSEKDTRFLKNLFLANAPVNYPDLQLEAKVYDITSEYQNYYDAVNPVEGEKPKKYSYNAPGASEDIFVLDFDTKKKEVGLKLHENFTGVEFRTLYKVDVSIKEAKPQFDNNLLSSLKWTDARGFEVPSLASSLTEALSRINLKDRVVYTYYVELEK</sequence>
<protein>
    <submittedName>
        <fullName evidence="1">Uncharacterized protein</fullName>
    </submittedName>
</protein>